<sequence length="278" mass="31286">MPLSATSDNIELYLLIKNMQINRANAMPCPYLTGLPSMYGLVGMGRNLVNHALQGSGLHFESIALCISSFHMSGSQKKYPGFSLQDMDRHQDVRVITARDSWFDASILVRVTVKNKEKVNTVRSWIEENKHLDELYSLKLCGGAVMYSSREPNITLLRAEEVKDVCQHLDGYFIADRIELCRSERLPEEDALDTLLRLIQNSKESGHGWLTPLNVGFISLGQPERRKNTRQFIGHSFAEPVLGLGRLFSACSVARSVCTSEPFFWKPFSKKFVVAGSI</sequence>
<gene>
    <name evidence="1" type="ORF">V5J35_000904</name>
</gene>
<comment type="caution">
    <text evidence="1">The sequence shown here is derived from an EMBL/GenBank/DDBJ whole genome shotgun (WGS) entry which is preliminary data.</text>
</comment>
<evidence type="ECO:0000313" key="2">
    <source>
        <dbReference type="Proteomes" id="UP001549366"/>
    </source>
</evidence>
<reference evidence="1 2" key="1">
    <citation type="submission" date="2024-06" db="EMBL/GenBank/DDBJ databases">
        <title>Genomic Encyclopedia of Type Strains, Phase V (KMG-V): Genome sequencing to study the core and pangenomes of soil and plant-associated prokaryotes.</title>
        <authorList>
            <person name="Whitman W."/>
        </authorList>
    </citation>
    <scope>NUCLEOTIDE SEQUENCE [LARGE SCALE GENOMIC DNA]</scope>
    <source>
        <strain evidence="1 2">NE40</strain>
    </source>
</reference>
<dbReference type="InterPro" id="IPR013398">
    <property type="entry name" value="CRISPR-assoc_prot_Csy2"/>
</dbReference>
<proteinExistence type="predicted"/>
<protein>
    <recommendedName>
        <fullName evidence="3">CRISPR-associated protein Csy2</fullName>
    </recommendedName>
</protein>
<evidence type="ECO:0008006" key="3">
    <source>
        <dbReference type="Google" id="ProtNLM"/>
    </source>
</evidence>
<keyword evidence="2" id="KW-1185">Reference proteome</keyword>
<dbReference type="RefSeq" id="WP_354010103.1">
    <property type="nucleotide sequence ID" value="NZ_JBEWTA010000001.1"/>
</dbReference>
<organism evidence="1 2">
    <name type="scientific">Endozoicomonas lisbonensis</name>
    <dbReference type="NCBI Taxonomy" id="3120522"/>
    <lineage>
        <taxon>Bacteria</taxon>
        <taxon>Pseudomonadati</taxon>
        <taxon>Pseudomonadota</taxon>
        <taxon>Gammaproteobacteria</taxon>
        <taxon>Oceanospirillales</taxon>
        <taxon>Endozoicomonadaceae</taxon>
        <taxon>Endozoicomonas</taxon>
    </lineage>
</organism>
<dbReference type="Proteomes" id="UP001549366">
    <property type="component" value="Unassembled WGS sequence"/>
</dbReference>
<dbReference type="Pfam" id="PF09614">
    <property type="entry name" value="Cas_Csy2"/>
    <property type="match status" value="1"/>
</dbReference>
<dbReference type="EMBL" id="JBEWTB010000002">
    <property type="protein sequence ID" value="MET4755712.1"/>
    <property type="molecule type" value="Genomic_DNA"/>
</dbReference>
<accession>A0ABV2SD83</accession>
<evidence type="ECO:0000313" key="1">
    <source>
        <dbReference type="EMBL" id="MET4755712.1"/>
    </source>
</evidence>
<name>A0ABV2SD83_9GAMM</name>